<evidence type="ECO:0000256" key="6">
    <source>
        <dbReference type="ARBA" id="ARBA00023251"/>
    </source>
</evidence>
<keyword evidence="4" id="KW-0547">Nucleotide-binding</keyword>
<protein>
    <submittedName>
        <fullName evidence="8">ABC-type multidrug transport system ATPase component</fullName>
    </submittedName>
</protein>
<evidence type="ECO:0000313" key="8">
    <source>
        <dbReference type="EMBL" id="EOR71438.1"/>
    </source>
</evidence>
<dbReference type="InterPro" id="IPR025302">
    <property type="entry name" value="DrrA1/2-like_C"/>
</dbReference>
<evidence type="ECO:0000259" key="7">
    <source>
        <dbReference type="PROSITE" id="PS50893"/>
    </source>
</evidence>
<dbReference type="InterPro" id="IPR003439">
    <property type="entry name" value="ABC_transporter-like_ATP-bd"/>
</dbReference>
<evidence type="ECO:0000313" key="9">
    <source>
        <dbReference type="Proteomes" id="UP000014184"/>
    </source>
</evidence>
<accession>A0A9P2TB18</accession>
<dbReference type="InterPro" id="IPR017871">
    <property type="entry name" value="ABC_transporter-like_CS"/>
</dbReference>
<dbReference type="GO" id="GO:0016887">
    <property type="term" value="F:ATP hydrolysis activity"/>
    <property type="evidence" value="ECO:0007669"/>
    <property type="project" value="InterPro"/>
</dbReference>
<sequence>MIHASALTKHFTTRKRTVEAVRGIDLNVEAGEMVAILGPNGAGKSTTLRMLTTLLLPTSGTAQVAGADIRTQPRQVRSRIGYVGQGTGSGYNQRGRDELISQGRAYGMSTDQARRRAEELIASLDLSNVADRRSSSLSGGQKRRLDIALGLMHTPPLLFLDEPSTGLDPQNRANLHEHIRELRSRHDTTIVFTTHYLDEADQLAERVVVIDHGTIIADDTPERLKAEYAGDRITLTFDRADDAKRAFGHLMARAESARGTHDGVRVVLEVDGGSRLAPALLRELEEADLPVAAVEIARPTLDDVFLNLTGRSLRDAAASEPAATQEVPA</sequence>
<name>A0A9P2TB18_THEFU</name>
<dbReference type="PANTHER" id="PTHR42711">
    <property type="entry name" value="ABC TRANSPORTER ATP-BINDING PROTEIN"/>
    <property type="match status" value="1"/>
</dbReference>
<dbReference type="Pfam" id="PF13732">
    <property type="entry name" value="DrrA1-3_C"/>
    <property type="match status" value="1"/>
</dbReference>
<dbReference type="InterPro" id="IPR003593">
    <property type="entry name" value="AAA+_ATPase"/>
</dbReference>
<dbReference type="Pfam" id="PF00005">
    <property type="entry name" value="ABC_tran"/>
    <property type="match status" value="1"/>
</dbReference>
<keyword evidence="5" id="KW-0067">ATP-binding</keyword>
<comment type="subcellular location">
    <subcellularLocation>
        <location evidence="1">Cell membrane</location>
        <topology evidence="1">Peripheral membrane protein</topology>
    </subcellularLocation>
</comment>
<evidence type="ECO:0000256" key="5">
    <source>
        <dbReference type="ARBA" id="ARBA00022840"/>
    </source>
</evidence>
<organism evidence="8 9">
    <name type="scientific">Thermobifida fusca TM51</name>
    <dbReference type="NCBI Taxonomy" id="1169414"/>
    <lineage>
        <taxon>Bacteria</taxon>
        <taxon>Bacillati</taxon>
        <taxon>Actinomycetota</taxon>
        <taxon>Actinomycetes</taxon>
        <taxon>Streptosporangiales</taxon>
        <taxon>Nocardiopsidaceae</taxon>
        <taxon>Thermobifida</taxon>
    </lineage>
</organism>
<feature type="domain" description="ABC transporter" evidence="7">
    <location>
        <begin position="2"/>
        <end position="237"/>
    </location>
</feature>
<evidence type="ECO:0000256" key="3">
    <source>
        <dbReference type="ARBA" id="ARBA00022448"/>
    </source>
</evidence>
<dbReference type="PROSITE" id="PS50893">
    <property type="entry name" value="ABC_TRANSPORTER_2"/>
    <property type="match status" value="1"/>
</dbReference>
<gene>
    <name evidence="8" type="ORF">TM51_07601</name>
</gene>
<proteinExistence type="inferred from homology"/>
<comment type="caution">
    <text evidence="8">The sequence shown here is derived from an EMBL/GenBank/DDBJ whole genome shotgun (WGS) entry which is preliminary data.</text>
</comment>
<keyword evidence="9" id="KW-1185">Reference proteome</keyword>
<evidence type="ECO:0000256" key="4">
    <source>
        <dbReference type="ARBA" id="ARBA00022741"/>
    </source>
</evidence>
<dbReference type="SMART" id="SM00382">
    <property type="entry name" value="AAA"/>
    <property type="match status" value="1"/>
</dbReference>
<dbReference type="RefSeq" id="WP_011291881.1">
    <property type="nucleotide sequence ID" value="NZ_AOSG01000036.1"/>
</dbReference>
<dbReference type="PROSITE" id="PS00211">
    <property type="entry name" value="ABC_TRANSPORTER_1"/>
    <property type="match status" value="1"/>
</dbReference>
<evidence type="ECO:0000256" key="1">
    <source>
        <dbReference type="ARBA" id="ARBA00004202"/>
    </source>
</evidence>
<keyword evidence="6" id="KW-0046">Antibiotic resistance</keyword>
<dbReference type="Proteomes" id="UP000014184">
    <property type="component" value="Unassembled WGS sequence"/>
</dbReference>
<dbReference type="Gene3D" id="3.40.50.300">
    <property type="entry name" value="P-loop containing nucleotide triphosphate hydrolases"/>
    <property type="match status" value="1"/>
</dbReference>
<dbReference type="GO" id="GO:0005886">
    <property type="term" value="C:plasma membrane"/>
    <property type="evidence" value="ECO:0007669"/>
    <property type="project" value="UniProtKB-SubCell"/>
</dbReference>
<evidence type="ECO:0000256" key="2">
    <source>
        <dbReference type="ARBA" id="ARBA00005417"/>
    </source>
</evidence>
<keyword evidence="3" id="KW-0813">Transport</keyword>
<dbReference type="GO" id="GO:0046677">
    <property type="term" value="P:response to antibiotic"/>
    <property type="evidence" value="ECO:0007669"/>
    <property type="project" value="UniProtKB-KW"/>
</dbReference>
<dbReference type="PANTHER" id="PTHR42711:SF5">
    <property type="entry name" value="ABC TRANSPORTER ATP-BINDING PROTEIN NATA"/>
    <property type="match status" value="1"/>
</dbReference>
<dbReference type="EMBL" id="AOSG01000036">
    <property type="protein sequence ID" value="EOR71438.1"/>
    <property type="molecule type" value="Genomic_DNA"/>
</dbReference>
<dbReference type="GO" id="GO:0005524">
    <property type="term" value="F:ATP binding"/>
    <property type="evidence" value="ECO:0007669"/>
    <property type="project" value="UniProtKB-KW"/>
</dbReference>
<dbReference type="SUPFAM" id="SSF52540">
    <property type="entry name" value="P-loop containing nucleoside triphosphate hydrolases"/>
    <property type="match status" value="1"/>
</dbReference>
<reference evidence="8 9" key="1">
    <citation type="journal article" date="2013" name="Genome Announc.">
        <title>Draft Genome Sequence of the Lignocellulose Decomposer Thermobifida fusca Strain TM51.</title>
        <authorList>
            <person name="Toth A."/>
            <person name="Barna T."/>
            <person name="Nagy I."/>
            <person name="Horvath B."/>
            <person name="Nagy I."/>
            <person name="Tancsics A."/>
            <person name="Kriszt B."/>
            <person name="Baka E."/>
            <person name="Fekete C."/>
            <person name="Kukolya J."/>
        </authorList>
    </citation>
    <scope>NUCLEOTIDE SEQUENCE [LARGE SCALE GENOMIC DNA]</scope>
    <source>
        <strain evidence="8 9">TM51</strain>
    </source>
</reference>
<dbReference type="InterPro" id="IPR027417">
    <property type="entry name" value="P-loop_NTPase"/>
</dbReference>
<dbReference type="InterPro" id="IPR050763">
    <property type="entry name" value="ABC_transporter_ATP-binding"/>
</dbReference>
<comment type="similarity">
    <text evidence="2">Belongs to the ABC transporter superfamily.</text>
</comment>
<dbReference type="AlphaFoldDB" id="A0A9P2TB18"/>